<protein>
    <submittedName>
        <fullName evidence="4">Ribosomal protein L13</fullName>
    </submittedName>
</protein>
<evidence type="ECO:0000313" key="5">
    <source>
        <dbReference type="Proteomes" id="UP000799118"/>
    </source>
</evidence>
<dbReference type="Proteomes" id="UP000799118">
    <property type="component" value="Unassembled WGS sequence"/>
</dbReference>
<keyword evidence="3" id="KW-0687">Ribonucleoprotein</keyword>
<dbReference type="PANTHER" id="PTHR11545:SF2">
    <property type="entry name" value="LARGE RIBOSOMAL SUBUNIT PROTEIN UL13M"/>
    <property type="match status" value="1"/>
</dbReference>
<dbReference type="OrthoDB" id="274622at2759"/>
<dbReference type="CDD" id="cd00392">
    <property type="entry name" value="Ribosomal_L13"/>
    <property type="match status" value="1"/>
</dbReference>
<dbReference type="InterPro" id="IPR036899">
    <property type="entry name" value="Ribosomal_uL13_sf"/>
</dbReference>
<sequence>MSQAVGKTALAYARVWHQVDASERVLGKLAERIALVLMGKHKPIYNPSVDCGDYVVVTNCKRIRVTGRKDQELLYRKHTMYPGGLKETPYKHMMVKKPEEIIRHAVSGMLPKNKLRDRRMERLRIFPGEHSGTLNLNVMRSWQDGTLPQDWNPAKLVKDVPRILPAKYRDRPQHTP</sequence>
<dbReference type="GO" id="GO:0005762">
    <property type="term" value="C:mitochondrial large ribosomal subunit"/>
    <property type="evidence" value="ECO:0007669"/>
    <property type="project" value="TreeGrafter"/>
</dbReference>
<organism evidence="4 5">
    <name type="scientific">Gymnopus androsaceus JB14</name>
    <dbReference type="NCBI Taxonomy" id="1447944"/>
    <lineage>
        <taxon>Eukaryota</taxon>
        <taxon>Fungi</taxon>
        <taxon>Dikarya</taxon>
        <taxon>Basidiomycota</taxon>
        <taxon>Agaricomycotina</taxon>
        <taxon>Agaricomycetes</taxon>
        <taxon>Agaricomycetidae</taxon>
        <taxon>Agaricales</taxon>
        <taxon>Marasmiineae</taxon>
        <taxon>Omphalotaceae</taxon>
        <taxon>Gymnopus</taxon>
    </lineage>
</organism>
<dbReference type="GO" id="GO:0017148">
    <property type="term" value="P:negative regulation of translation"/>
    <property type="evidence" value="ECO:0007669"/>
    <property type="project" value="TreeGrafter"/>
</dbReference>
<keyword evidence="5" id="KW-1185">Reference proteome</keyword>
<dbReference type="SUPFAM" id="SSF52161">
    <property type="entry name" value="Ribosomal protein L13"/>
    <property type="match status" value="1"/>
</dbReference>
<keyword evidence="2 4" id="KW-0689">Ribosomal protein</keyword>
<comment type="similarity">
    <text evidence="1">Belongs to the universal ribosomal protein uL13 family.</text>
</comment>
<dbReference type="Pfam" id="PF00572">
    <property type="entry name" value="Ribosomal_L13"/>
    <property type="match status" value="1"/>
</dbReference>
<reference evidence="4" key="1">
    <citation type="journal article" date="2019" name="Environ. Microbiol.">
        <title>Fungal ecological strategies reflected in gene transcription - a case study of two litter decomposers.</title>
        <authorList>
            <person name="Barbi F."/>
            <person name="Kohler A."/>
            <person name="Barry K."/>
            <person name="Baskaran P."/>
            <person name="Daum C."/>
            <person name="Fauchery L."/>
            <person name="Ihrmark K."/>
            <person name="Kuo A."/>
            <person name="LaButti K."/>
            <person name="Lipzen A."/>
            <person name="Morin E."/>
            <person name="Grigoriev I.V."/>
            <person name="Henrissat B."/>
            <person name="Lindahl B."/>
            <person name="Martin F."/>
        </authorList>
    </citation>
    <scope>NUCLEOTIDE SEQUENCE</scope>
    <source>
        <strain evidence="4">JB14</strain>
    </source>
</reference>
<dbReference type="GO" id="GO:0006412">
    <property type="term" value="P:translation"/>
    <property type="evidence" value="ECO:0007669"/>
    <property type="project" value="InterPro"/>
</dbReference>
<evidence type="ECO:0000256" key="1">
    <source>
        <dbReference type="ARBA" id="ARBA00006227"/>
    </source>
</evidence>
<dbReference type="GO" id="GO:0003735">
    <property type="term" value="F:structural constituent of ribosome"/>
    <property type="evidence" value="ECO:0007669"/>
    <property type="project" value="InterPro"/>
</dbReference>
<dbReference type="AlphaFoldDB" id="A0A6A4I5T1"/>
<dbReference type="Gene3D" id="3.90.1180.10">
    <property type="entry name" value="Ribosomal protein L13"/>
    <property type="match status" value="1"/>
</dbReference>
<evidence type="ECO:0000256" key="2">
    <source>
        <dbReference type="ARBA" id="ARBA00022980"/>
    </source>
</evidence>
<gene>
    <name evidence="4" type="ORF">BT96DRAFT_1074479</name>
</gene>
<dbReference type="InterPro" id="IPR005822">
    <property type="entry name" value="Ribosomal_uL13"/>
</dbReference>
<evidence type="ECO:0000256" key="3">
    <source>
        <dbReference type="ARBA" id="ARBA00023274"/>
    </source>
</evidence>
<dbReference type="NCBIfam" id="TIGR01066">
    <property type="entry name" value="rplM_bact"/>
    <property type="match status" value="1"/>
</dbReference>
<accession>A0A6A4I5T1</accession>
<proteinExistence type="inferred from homology"/>
<name>A0A6A4I5T1_9AGAR</name>
<dbReference type="PANTHER" id="PTHR11545">
    <property type="entry name" value="RIBOSOMAL PROTEIN L13"/>
    <property type="match status" value="1"/>
</dbReference>
<dbReference type="HAMAP" id="MF_01366">
    <property type="entry name" value="Ribosomal_uL13"/>
    <property type="match status" value="1"/>
</dbReference>
<evidence type="ECO:0000313" key="4">
    <source>
        <dbReference type="EMBL" id="KAE9404125.1"/>
    </source>
</evidence>
<dbReference type="EMBL" id="ML769419">
    <property type="protein sequence ID" value="KAE9404125.1"/>
    <property type="molecule type" value="Genomic_DNA"/>
</dbReference>
<dbReference type="InterPro" id="IPR005823">
    <property type="entry name" value="Ribosomal_uL13_bac-type"/>
</dbReference>
<dbReference type="GO" id="GO:0003729">
    <property type="term" value="F:mRNA binding"/>
    <property type="evidence" value="ECO:0007669"/>
    <property type="project" value="TreeGrafter"/>
</dbReference>